<comment type="caution">
    <text evidence="3">The sequence shown here is derived from an EMBL/GenBank/DDBJ whole genome shotgun (WGS) entry which is preliminary data.</text>
</comment>
<feature type="domain" description="GLUG" evidence="2">
    <location>
        <begin position="405"/>
        <end position="427"/>
    </location>
</feature>
<feature type="chain" id="PRO_5017716275" description="GLUG domain-containing protein" evidence="1">
    <location>
        <begin position="25"/>
        <end position="610"/>
    </location>
</feature>
<evidence type="ECO:0000259" key="2">
    <source>
        <dbReference type="Pfam" id="PF07581"/>
    </source>
</evidence>
<proteinExistence type="predicted"/>
<evidence type="ECO:0000313" key="4">
    <source>
        <dbReference type="Proteomes" id="UP000260640"/>
    </source>
</evidence>
<dbReference type="InterPro" id="IPR011493">
    <property type="entry name" value="GLUG"/>
</dbReference>
<evidence type="ECO:0000313" key="3">
    <source>
        <dbReference type="EMBL" id="RGJ92287.1"/>
    </source>
</evidence>
<dbReference type="PROSITE" id="PS51257">
    <property type="entry name" value="PROKAR_LIPOPROTEIN"/>
    <property type="match status" value="1"/>
</dbReference>
<dbReference type="Gene3D" id="2.160.20.110">
    <property type="match status" value="1"/>
</dbReference>
<dbReference type="EMBL" id="QSPP01000001">
    <property type="protein sequence ID" value="RGJ92287.1"/>
    <property type="molecule type" value="Genomic_DNA"/>
</dbReference>
<feature type="domain" description="GLUG" evidence="2">
    <location>
        <begin position="376"/>
        <end position="399"/>
    </location>
</feature>
<evidence type="ECO:0000256" key="1">
    <source>
        <dbReference type="SAM" id="SignalP"/>
    </source>
</evidence>
<keyword evidence="1" id="KW-0732">Signal</keyword>
<reference evidence="3 4" key="1">
    <citation type="submission" date="2018-08" db="EMBL/GenBank/DDBJ databases">
        <title>A genome reference for cultivated species of the human gut microbiota.</title>
        <authorList>
            <person name="Zou Y."/>
            <person name="Xue W."/>
            <person name="Luo G."/>
        </authorList>
    </citation>
    <scope>NUCLEOTIDE SEQUENCE [LARGE SCALE GENOMIC DNA]</scope>
    <source>
        <strain evidence="3 4">TM05-16</strain>
    </source>
</reference>
<sequence>MKKRHSIHLLLAAAALLLATTACTKDELADGDRLPEGQYPLEIARITLGVEGGEAQPWGAPQTRVSETVDGTGSVFDAGDPFAVQIDDGTETATYTVQDDGTATSDAPLYWTNTTPNRTVSAWYPATDGTLDLGDQSQSLAYLLSGSGTGDYQTPVTLTFTHQLAKVRVTPIGDALDEVTSLQLYTYTRCTYEKGEVVQGSQEDWIEMMKCEYTENGNAITCWEANVVPGYEITKLRANGTEERNLSAAITPEAGKFYDITLDKDKGYTDDGQGNYIVTTAEGLKAVADIANNGNLGINITLTENINLTDMEWTPIGTNYNNAYTGIFDGNGKTITGLTVTGSDQYAGLFGRIGSGGTVKNVVLEGVQITSDNSLGSVGGVAGYSYGNIEYCSVSGSVSVSGISDVGGVVGYQVGGSITGCSSSATVKGTQRAGGMAGVTNSGASLTGCYATGDVTVENDGTDTYFAGGVVGSNGSSCTLKACYAWGSVTGSGSGTVYTGGVTGSNDLGTLTACYHAKGTVKGSDGATGGVAGRNYKGLMPYGGIITACYWGGNGQEQGIGEDQVGTGGTTMVTDSNWSGAKDAMNDALQSAGSEWQYELTGALPTLKKQ</sequence>
<dbReference type="Proteomes" id="UP000260640">
    <property type="component" value="Unassembled WGS sequence"/>
</dbReference>
<dbReference type="Pfam" id="PF07581">
    <property type="entry name" value="Glug"/>
    <property type="match status" value="2"/>
</dbReference>
<feature type="signal peptide" evidence="1">
    <location>
        <begin position="1"/>
        <end position="24"/>
    </location>
</feature>
<gene>
    <name evidence="3" type="ORF">DXD46_00750</name>
</gene>
<name>A0A3E4JWL3_PHOVU</name>
<accession>A0A3E4JWL3</accession>
<protein>
    <recommendedName>
        <fullName evidence="2">GLUG domain-containing protein</fullName>
    </recommendedName>
</protein>
<dbReference type="RefSeq" id="WP_005807201.1">
    <property type="nucleotide sequence ID" value="NZ_QSPP01000001.1"/>
</dbReference>
<dbReference type="AlphaFoldDB" id="A0A3E4JWL3"/>
<organism evidence="3 4">
    <name type="scientific">Phocaeicola vulgatus</name>
    <name type="common">Bacteroides vulgatus</name>
    <dbReference type="NCBI Taxonomy" id="821"/>
    <lineage>
        <taxon>Bacteria</taxon>
        <taxon>Pseudomonadati</taxon>
        <taxon>Bacteroidota</taxon>
        <taxon>Bacteroidia</taxon>
        <taxon>Bacteroidales</taxon>
        <taxon>Bacteroidaceae</taxon>
        <taxon>Phocaeicola</taxon>
    </lineage>
</organism>